<dbReference type="NCBIfam" id="TIGR01704">
    <property type="entry name" value="MTA_SAH-Nsdase"/>
    <property type="match status" value="1"/>
</dbReference>
<evidence type="ECO:0000313" key="8">
    <source>
        <dbReference type="EMBL" id="TDR53638.1"/>
    </source>
</evidence>
<keyword evidence="3 6" id="KW-0378">Hydrolase</keyword>
<comment type="catalytic activity">
    <reaction evidence="6">
        <text>S-methyl-5'-thioadenosine + H2O = 5-(methylsulfanyl)-D-ribose + adenine</text>
        <dbReference type="Rhea" id="RHEA:13617"/>
        <dbReference type="ChEBI" id="CHEBI:15377"/>
        <dbReference type="ChEBI" id="CHEBI:16708"/>
        <dbReference type="ChEBI" id="CHEBI:17509"/>
        <dbReference type="ChEBI" id="CHEBI:78440"/>
        <dbReference type="EC" id="3.2.2.9"/>
    </reaction>
</comment>
<dbReference type="EC" id="3.2.2.9" evidence="6"/>
<feature type="binding site" evidence="6">
    <location>
        <position position="157"/>
    </location>
    <ligand>
        <name>substrate</name>
    </ligand>
</feature>
<evidence type="ECO:0000313" key="9">
    <source>
        <dbReference type="Proteomes" id="UP000295558"/>
    </source>
</evidence>
<organism evidence="8 9">
    <name type="scientific">Listeria rocourtiae</name>
    <dbReference type="NCBI Taxonomy" id="647910"/>
    <lineage>
        <taxon>Bacteria</taxon>
        <taxon>Bacillati</taxon>
        <taxon>Bacillota</taxon>
        <taxon>Bacilli</taxon>
        <taxon>Bacillales</taxon>
        <taxon>Listeriaceae</taxon>
        <taxon>Listeria</taxon>
    </lineage>
</organism>
<keyword evidence="2 6" id="KW-0028">Amino-acid biosynthesis</keyword>
<comment type="catalytic activity">
    <reaction evidence="6">
        <text>S-adenosyl-L-homocysteine + H2O = S-(5-deoxy-D-ribos-5-yl)-L-homocysteine + adenine</text>
        <dbReference type="Rhea" id="RHEA:17805"/>
        <dbReference type="ChEBI" id="CHEBI:15377"/>
        <dbReference type="ChEBI" id="CHEBI:16708"/>
        <dbReference type="ChEBI" id="CHEBI:57856"/>
        <dbReference type="ChEBI" id="CHEBI:58195"/>
        <dbReference type="EC" id="3.2.2.9"/>
    </reaction>
</comment>
<dbReference type="SUPFAM" id="SSF53167">
    <property type="entry name" value="Purine and uridine phosphorylases"/>
    <property type="match status" value="1"/>
</dbReference>
<comment type="catalytic activity">
    <reaction evidence="5">
        <text>5'-deoxyadenosine + H2O = 5-deoxy-D-ribose + adenine</text>
        <dbReference type="Rhea" id="RHEA:29859"/>
        <dbReference type="ChEBI" id="CHEBI:15377"/>
        <dbReference type="ChEBI" id="CHEBI:16708"/>
        <dbReference type="ChEBI" id="CHEBI:17319"/>
        <dbReference type="ChEBI" id="CHEBI:149540"/>
        <dbReference type="EC" id="3.2.2.9"/>
    </reaction>
    <physiologicalReaction direction="left-to-right" evidence="5">
        <dbReference type="Rhea" id="RHEA:29860"/>
    </physiologicalReaction>
</comment>
<keyword evidence="4 6" id="KW-0486">Methionine biosynthesis</keyword>
<dbReference type="Gene3D" id="3.40.50.1580">
    <property type="entry name" value="Nucleoside phosphorylase domain"/>
    <property type="match status" value="1"/>
</dbReference>
<feature type="binding site" evidence="6">
    <location>
        <position position="80"/>
    </location>
    <ligand>
        <name>substrate</name>
    </ligand>
</feature>
<evidence type="ECO:0000256" key="1">
    <source>
        <dbReference type="ARBA" id="ARBA00004945"/>
    </source>
</evidence>
<dbReference type="InterPro" id="IPR010049">
    <property type="entry name" value="MTA_SAH_Nsdase"/>
</dbReference>
<dbReference type="GO" id="GO:0009164">
    <property type="term" value="P:nucleoside catabolic process"/>
    <property type="evidence" value="ECO:0007669"/>
    <property type="project" value="InterPro"/>
</dbReference>
<dbReference type="GO" id="GO:0019284">
    <property type="term" value="P:L-methionine salvage from S-adenosylmethionine"/>
    <property type="evidence" value="ECO:0007669"/>
    <property type="project" value="TreeGrafter"/>
</dbReference>
<comment type="similarity">
    <text evidence="6">Belongs to the PNP/UDP phosphorylase family. MtnN subfamily.</text>
</comment>
<dbReference type="OrthoDB" id="9792278at2"/>
<sequence length="236" mass="25301">MVGKIAIIGAMEEEVTILREQMVGLEETTIAGAVFYTGKLGGSEIVLLKSGIGKVNAALSTALLCDHYDISLIINTGSAGGIGAELEVGDVIISDHLAYGDVDATAFGYTYGQVPQMPALYQGDEEAMRLAQQIYQDSFSEGNKAVYGLVVTTDSFIHRPDQRELITTFFPEVKAVEMEACAIAQVAHQFEVPFLIIRALSDVADSEASVSFDEFLVTAAKNSSACVVKLVEQLSY</sequence>
<dbReference type="InterPro" id="IPR035994">
    <property type="entry name" value="Nucleoside_phosphorylase_sf"/>
</dbReference>
<dbReference type="STRING" id="1265846.PROCOU_01989"/>
<dbReference type="InterPro" id="IPR000845">
    <property type="entry name" value="Nucleoside_phosphorylase_d"/>
</dbReference>
<dbReference type="GO" id="GO:0008782">
    <property type="term" value="F:adenosylhomocysteine nucleosidase activity"/>
    <property type="evidence" value="ECO:0007669"/>
    <property type="project" value="UniProtKB-UniRule"/>
</dbReference>
<dbReference type="EMBL" id="SNZK01000004">
    <property type="protein sequence ID" value="TDR53638.1"/>
    <property type="molecule type" value="Genomic_DNA"/>
</dbReference>
<dbReference type="AlphaFoldDB" id="A0A4R6ZMM7"/>
<evidence type="ECO:0000259" key="7">
    <source>
        <dbReference type="Pfam" id="PF01048"/>
    </source>
</evidence>
<feature type="active site" description="Proton donor" evidence="6">
    <location>
        <position position="202"/>
    </location>
</feature>
<dbReference type="UniPathway" id="UPA00904">
    <property type="reaction ID" value="UER00871"/>
</dbReference>
<dbReference type="RefSeq" id="WP_036069265.1">
    <property type="nucleotide sequence ID" value="NZ_JAARQJ010000003.1"/>
</dbReference>
<feature type="binding site" evidence="6">
    <location>
        <begin position="178"/>
        <end position="179"/>
    </location>
    <ligand>
        <name>substrate</name>
    </ligand>
</feature>
<protein>
    <recommendedName>
        <fullName evidence="6">5'-methylthioadenosine/S-adenosylhomocysteine nucleosidase</fullName>
        <shortName evidence="6">MTA/SAH nucleosidase</shortName>
        <shortName evidence="6">MTAN</shortName>
        <ecNumber evidence="6">3.2.2.9</ecNumber>
    </recommendedName>
    <alternativeName>
        <fullName evidence="6">5'-deoxyadenosine nucleosidase</fullName>
        <shortName evidence="6">DOA nucleosidase</shortName>
        <shortName evidence="6">dAdo nucleosidase</shortName>
    </alternativeName>
    <alternativeName>
        <fullName evidence="6">5'-methylthioadenosine nucleosidase</fullName>
        <shortName evidence="6">MTA nucleosidase</shortName>
    </alternativeName>
    <alternativeName>
        <fullName evidence="6">S-adenosylhomocysteine nucleosidase</fullName>
        <shortName evidence="6">AdoHcy nucleosidase</shortName>
        <shortName evidence="6">SAH nucleosidase</shortName>
        <shortName evidence="6">SRH nucleosidase</shortName>
    </alternativeName>
</protein>
<dbReference type="NCBIfam" id="NF004079">
    <property type="entry name" value="PRK05584.1"/>
    <property type="match status" value="1"/>
</dbReference>
<dbReference type="PANTHER" id="PTHR46832:SF1">
    <property type="entry name" value="5'-METHYLTHIOADENOSINE_S-ADENOSYLHOMOCYSTEINE NUCLEOSIDASE"/>
    <property type="match status" value="1"/>
</dbReference>
<dbReference type="HAMAP" id="MF_01684">
    <property type="entry name" value="Salvage_MtnN"/>
    <property type="match status" value="1"/>
</dbReference>
<dbReference type="PANTHER" id="PTHR46832">
    <property type="entry name" value="5'-METHYLTHIOADENOSINE/S-ADENOSYLHOMOCYSTEINE NUCLEOSIDASE"/>
    <property type="match status" value="1"/>
</dbReference>
<dbReference type="CDD" id="cd09008">
    <property type="entry name" value="MTAN"/>
    <property type="match status" value="1"/>
</dbReference>
<evidence type="ECO:0000256" key="5">
    <source>
        <dbReference type="ARBA" id="ARBA00050313"/>
    </source>
</evidence>
<comment type="pathway">
    <text evidence="1 6">Amino-acid biosynthesis; L-methionine biosynthesis via salvage pathway; S-methyl-5-thio-alpha-D-ribose 1-phosphate from S-methyl-5'-thioadenosine (hydrolase route): step 1/2.</text>
</comment>
<evidence type="ECO:0000256" key="3">
    <source>
        <dbReference type="ARBA" id="ARBA00022801"/>
    </source>
</evidence>
<reference evidence="8 9" key="1">
    <citation type="submission" date="2019-03" db="EMBL/GenBank/DDBJ databases">
        <title>Genomic Encyclopedia of Type Strains, Phase III (KMG-III): the genomes of soil and plant-associated and newly described type strains.</title>
        <authorList>
            <person name="Whitman W."/>
        </authorList>
    </citation>
    <scope>NUCLEOTIDE SEQUENCE [LARGE SCALE GENOMIC DNA]</scope>
    <source>
        <strain evidence="8 9">CECT 7972</strain>
    </source>
</reference>
<comment type="caution">
    <text evidence="8">The sequence shown here is derived from an EMBL/GenBank/DDBJ whole genome shotgun (WGS) entry which is preliminary data.</text>
</comment>
<evidence type="ECO:0000256" key="2">
    <source>
        <dbReference type="ARBA" id="ARBA00022605"/>
    </source>
</evidence>
<name>A0A4R6ZMM7_9LIST</name>
<accession>A0A4R6ZMM7</accession>
<proteinExistence type="inferred from homology"/>
<dbReference type="GO" id="GO:0019509">
    <property type="term" value="P:L-methionine salvage from methylthioadenosine"/>
    <property type="evidence" value="ECO:0007669"/>
    <property type="project" value="UniProtKB-UniRule"/>
</dbReference>
<evidence type="ECO:0000256" key="4">
    <source>
        <dbReference type="ARBA" id="ARBA00023167"/>
    </source>
</evidence>
<gene>
    <name evidence="6" type="primary">mtnN</name>
    <name evidence="8" type="ORF">DFP96_104232</name>
</gene>
<dbReference type="Proteomes" id="UP000295558">
    <property type="component" value="Unassembled WGS sequence"/>
</dbReference>
<keyword evidence="9" id="KW-1185">Reference proteome</keyword>
<dbReference type="GO" id="GO:0005829">
    <property type="term" value="C:cytosol"/>
    <property type="evidence" value="ECO:0007669"/>
    <property type="project" value="TreeGrafter"/>
</dbReference>
<feature type="active site" description="Proton acceptor" evidence="6">
    <location>
        <position position="14"/>
    </location>
</feature>
<dbReference type="Pfam" id="PF01048">
    <property type="entry name" value="PNP_UDP_1"/>
    <property type="match status" value="1"/>
</dbReference>
<feature type="domain" description="Nucleoside phosphorylase" evidence="7">
    <location>
        <begin position="4"/>
        <end position="232"/>
    </location>
</feature>
<dbReference type="GO" id="GO:0008930">
    <property type="term" value="F:methylthioadenosine nucleosidase activity"/>
    <property type="evidence" value="ECO:0007669"/>
    <property type="project" value="UniProtKB-UniRule"/>
</dbReference>
<comment type="function">
    <text evidence="6">Catalyzes the irreversible cleavage of the glycosidic bond in both 5'-methylthioadenosine (MTA) and S-adenosylhomocysteine (SAH/AdoHcy) to adenine and the corresponding thioribose, 5'-methylthioribose and S-ribosylhomocysteine, respectively. Also cleaves 5'-deoxyadenosine, a toxic by-product of radical S-adenosylmethionine (SAM) enzymes, into 5-deoxyribose and adenine.</text>
</comment>
<dbReference type="FunFam" id="3.40.50.1580:FF:000001">
    <property type="entry name" value="MTA/SAH nucleosidase family protein"/>
    <property type="match status" value="1"/>
</dbReference>
<evidence type="ECO:0000256" key="6">
    <source>
        <dbReference type="HAMAP-Rule" id="MF_01684"/>
    </source>
</evidence>